<dbReference type="AlphaFoldDB" id="A0A3P7PP23"/>
<accession>A0A3P7PP23</accession>
<gene>
    <name evidence="1" type="ORF">CGOC_LOCUS8708</name>
</gene>
<sequence>MAYNYVHHVRRSMHDELDDCTVGSSPSIIFL</sequence>
<organism evidence="1 2">
    <name type="scientific">Cylicostephanus goldi</name>
    <name type="common">Nematode worm</name>
    <dbReference type="NCBI Taxonomy" id="71465"/>
    <lineage>
        <taxon>Eukaryota</taxon>
        <taxon>Metazoa</taxon>
        <taxon>Ecdysozoa</taxon>
        <taxon>Nematoda</taxon>
        <taxon>Chromadorea</taxon>
        <taxon>Rhabditida</taxon>
        <taxon>Rhabditina</taxon>
        <taxon>Rhabditomorpha</taxon>
        <taxon>Strongyloidea</taxon>
        <taxon>Strongylidae</taxon>
        <taxon>Cylicostephanus</taxon>
    </lineage>
</organism>
<dbReference type="EMBL" id="UYRV01104725">
    <property type="protein sequence ID" value="VDN19966.1"/>
    <property type="molecule type" value="Genomic_DNA"/>
</dbReference>
<evidence type="ECO:0000313" key="1">
    <source>
        <dbReference type="EMBL" id="VDN19966.1"/>
    </source>
</evidence>
<reference evidence="1 2" key="1">
    <citation type="submission" date="2018-11" db="EMBL/GenBank/DDBJ databases">
        <authorList>
            <consortium name="Pathogen Informatics"/>
        </authorList>
    </citation>
    <scope>NUCLEOTIDE SEQUENCE [LARGE SCALE GENOMIC DNA]</scope>
</reference>
<dbReference type="Proteomes" id="UP000271889">
    <property type="component" value="Unassembled WGS sequence"/>
</dbReference>
<name>A0A3P7PP23_CYLGO</name>
<proteinExistence type="predicted"/>
<keyword evidence="2" id="KW-1185">Reference proteome</keyword>
<protein>
    <submittedName>
        <fullName evidence="1">Uncharacterized protein</fullName>
    </submittedName>
</protein>
<evidence type="ECO:0000313" key="2">
    <source>
        <dbReference type="Proteomes" id="UP000271889"/>
    </source>
</evidence>